<comment type="caution">
    <text evidence="2">The sequence shown here is derived from an EMBL/GenBank/DDBJ whole genome shotgun (WGS) entry which is preliminary data.</text>
</comment>
<proteinExistence type="predicted"/>
<dbReference type="EMBL" id="VIKR01000007">
    <property type="protein sequence ID" value="TQV71122.1"/>
    <property type="molecule type" value="Genomic_DNA"/>
</dbReference>
<dbReference type="RefSeq" id="WP_142944339.1">
    <property type="nucleotide sequence ID" value="NZ_VIKR01000007.1"/>
</dbReference>
<gene>
    <name evidence="2" type="ORF">FLL45_22610</name>
</gene>
<keyword evidence="1" id="KW-0472">Membrane</keyword>
<sequence length="143" mass="16240">MIIIKILKVTGGTIAIGALSIMAFVFVFNFLFFGNCSYQKQLSTYKNLSDKRLRVLYLQMSKVFKESNSYSISKEEADKSYPELVGFDFKSINVTYQSVLIGGCFDDKLVMRFGGLAKSKEKIESITISWGENPLQTEQLWSK</sequence>
<evidence type="ECO:0000313" key="2">
    <source>
        <dbReference type="EMBL" id="TQV71122.1"/>
    </source>
</evidence>
<keyword evidence="1" id="KW-1133">Transmembrane helix</keyword>
<evidence type="ECO:0000256" key="1">
    <source>
        <dbReference type="SAM" id="Phobius"/>
    </source>
</evidence>
<reference evidence="2 3" key="1">
    <citation type="submission" date="2019-06" db="EMBL/GenBank/DDBJ databases">
        <title>Draft genome of Aliikangiella marina GYP-15.</title>
        <authorList>
            <person name="Wang G."/>
        </authorList>
    </citation>
    <scope>NUCLEOTIDE SEQUENCE [LARGE SCALE GENOMIC DNA]</scope>
    <source>
        <strain evidence="2 3">GYP-15</strain>
    </source>
</reference>
<accession>A0A545T1Q1</accession>
<protein>
    <submittedName>
        <fullName evidence="2">Uncharacterized protein</fullName>
    </submittedName>
</protein>
<organism evidence="2 3">
    <name type="scientific">Aliikangiella marina</name>
    <dbReference type="NCBI Taxonomy" id="1712262"/>
    <lineage>
        <taxon>Bacteria</taxon>
        <taxon>Pseudomonadati</taxon>
        <taxon>Pseudomonadota</taxon>
        <taxon>Gammaproteobacteria</taxon>
        <taxon>Oceanospirillales</taxon>
        <taxon>Pleioneaceae</taxon>
        <taxon>Aliikangiella</taxon>
    </lineage>
</organism>
<feature type="transmembrane region" description="Helical" evidence="1">
    <location>
        <begin position="12"/>
        <end position="33"/>
    </location>
</feature>
<dbReference type="AlphaFoldDB" id="A0A545T1Q1"/>
<name>A0A545T1Q1_9GAMM</name>
<keyword evidence="3" id="KW-1185">Reference proteome</keyword>
<dbReference type="Proteomes" id="UP000317839">
    <property type="component" value="Unassembled WGS sequence"/>
</dbReference>
<evidence type="ECO:0000313" key="3">
    <source>
        <dbReference type="Proteomes" id="UP000317839"/>
    </source>
</evidence>
<keyword evidence="1" id="KW-0812">Transmembrane</keyword>